<evidence type="ECO:0000313" key="2">
    <source>
        <dbReference type="EMBL" id="OJI97066.1"/>
    </source>
</evidence>
<evidence type="ECO:0000313" key="3">
    <source>
        <dbReference type="Proteomes" id="UP000184073"/>
    </source>
</evidence>
<proteinExistence type="predicted"/>
<keyword evidence="1" id="KW-0812">Transmembrane</keyword>
<organism evidence="2 3">
    <name type="scientific">Aspergillus versicolor CBS 583.65</name>
    <dbReference type="NCBI Taxonomy" id="1036611"/>
    <lineage>
        <taxon>Eukaryota</taxon>
        <taxon>Fungi</taxon>
        <taxon>Dikarya</taxon>
        <taxon>Ascomycota</taxon>
        <taxon>Pezizomycotina</taxon>
        <taxon>Eurotiomycetes</taxon>
        <taxon>Eurotiomycetidae</taxon>
        <taxon>Eurotiales</taxon>
        <taxon>Aspergillaceae</taxon>
        <taxon>Aspergillus</taxon>
        <taxon>Aspergillus subgen. Nidulantes</taxon>
    </lineage>
</organism>
<dbReference type="AlphaFoldDB" id="A0A1L9P6E7"/>
<evidence type="ECO:0000256" key="1">
    <source>
        <dbReference type="SAM" id="Phobius"/>
    </source>
</evidence>
<keyword evidence="3" id="KW-1185">Reference proteome</keyword>
<dbReference type="EMBL" id="KV878125">
    <property type="protein sequence ID" value="OJI97066.1"/>
    <property type="molecule type" value="Genomic_DNA"/>
</dbReference>
<dbReference type="VEuPathDB" id="FungiDB:ASPVEDRAFT_268774"/>
<dbReference type="RefSeq" id="XP_040662829.1">
    <property type="nucleotide sequence ID" value="XM_040809959.1"/>
</dbReference>
<dbReference type="Proteomes" id="UP000184073">
    <property type="component" value="Unassembled WGS sequence"/>
</dbReference>
<feature type="transmembrane region" description="Helical" evidence="1">
    <location>
        <begin position="110"/>
        <end position="130"/>
    </location>
</feature>
<accession>A0A1L9P6E7</accession>
<sequence length="132" mass="14725">MNFHDKRKEKQLYGPPHGKDLFIFTFFTSLSFSTIPLEERTVKTAGPDVLSPNHGPNTHESVLGQQQCTEGLMLRLFFIPSFPDKFLQPSFFNAASLSFSLFSPLAVGSVGYSASVVFFGPFIYLSVHLLTD</sequence>
<keyword evidence="1" id="KW-1133">Transmembrane helix</keyword>
<protein>
    <submittedName>
        <fullName evidence="2">Uncharacterized protein</fullName>
    </submittedName>
</protein>
<reference evidence="3" key="1">
    <citation type="journal article" date="2017" name="Genome Biol.">
        <title>Comparative genomics reveals high biological diversity and specific adaptations in the industrially and medically important fungal genus Aspergillus.</title>
        <authorList>
            <person name="de Vries R.P."/>
            <person name="Riley R."/>
            <person name="Wiebenga A."/>
            <person name="Aguilar-Osorio G."/>
            <person name="Amillis S."/>
            <person name="Uchima C.A."/>
            <person name="Anderluh G."/>
            <person name="Asadollahi M."/>
            <person name="Askin M."/>
            <person name="Barry K."/>
            <person name="Battaglia E."/>
            <person name="Bayram O."/>
            <person name="Benocci T."/>
            <person name="Braus-Stromeyer S.A."/>
            <person name="Caldana C."/>
            <person name="Canovas D."/>
            <person name="Cerqueira G.C."/>
            <person name="Chen F."/>
            <person name="Chen W."/>
            <person name="Choi C."/>
            <person name="Clum A."/>
            <person name="Dos Santos R.A."/>
            <person name="Damasio A.R."/>
            <person name="Diallinas G."/>
            <person name="Emri T."/>
            <person name="Fekete E."/>
            <person name="Flipphi M."/>
            <person name="Freyberg S."/>
            <person name="Gallo A."/>
            <person name="Gournas C."/>
            <person name="Habgood R."/>
            <person name="Hainaut M."/>
            <person name="Harispe M.L."/>
            <person name="Henrissat B."/>
            <person name="Hilden K.S."/>
            <person name="Hope R."/>
            <person name="Hossain A."/>
            <person name="Karabika E."/>
            <person name="Karaffa L."/>
            <person name="Karanyi Z."/>
            <person name="Krasevec N."/>
            <person name="Kuo A."/>
            <person name="Kusch H."/>
            <person name="LaButti K."/>
            <person name="Lagendijk E.L."/>
            <person name="Lapidus A."/>
            <person name="Levasseur A."/>
            <person name="Lindquist E."/>
            <person name="Lipzen A."/>
            <person name="Logrieco A.F."/>
            <person name="MacCabe A."/>
            <person name="Maekelae M.R."/>
            <person name="Malavazi I."/>
            <person name="Melin P."/>
            <person name="Meyer V."/>
            <person name="Mielnichuk N."/>
            <person name="Miskei M."/>
            <person name="Molnar A.P."/>
            <person name="Mule G."/>
            <person name="Ngan C.Y."/>
            <person name="Orejas M."/>
            <person name="Orosz E."/>
            <person name="Ouedraogo J.P."/>
            <person name="Overkamp K.M."/>
            <person name="Park H.-S."/>
            <person name="Perrone G."/>
            <person name="Piumi F."/>
            <person name="Punt P.J."/>
            <person name="Ram A.F."/>
            <person name="Ramon A."/>
            <person name="Rauscher S."/>
            <person name="Record E."/>
            <person name="Riano-Pachon D.M."/>
            <person name="Robert V."/>
            <person name="Roehrig J."/>
            <person name="Ruller R."/>
            <person name="Salamov A."/>
            <person name="Salih N.S."/>
            <person name="Samson R.A."/>
            <person name="Sandor E."/>
            <person name="Sanguinetti M."/>
            <person name="Schuetze T."/>
            <person name="Sepcic K."/>
            <person name="Shelest E."/>
            <person name="Sherlock G."/>
            <person name="Sophianopoulou V."/>
            <person name="Squina F.M."/>
            <person name="Sun H."/>
            <person name="Susca A."/>
            <person name="Todd R.B."/>
            <person name="Tsang A."/>
            <person name="Unkles S.E."/>
            <person name="van de Wiele N."/>
            <person name="van Rossen-Uffink D."/>
            <person name="Oliveira J.V."/>
            <person name="Vesth T.C."/>
            <person name="Visser J."/>
            <person name="Yu J.-H."/>
            <person name="Zhou M."/>
            <person name="Andersen M.R."/>
            <person name="Archer D.B."/>
            <person name="Baker S.E."/>
            <person name="Benoit I."/>
            <person name="Brakhage A.A."/>
            <person name="Braus G.H."/>
            <person name="Fischer R."/>
            <person name="Frisvad J.C."/>
            <person name="Goldman G.H."/>
            <person name="Houbraken J."/>
            <person name="Oakley B."/>
            <person name="Pocsi I."/>
            <person name="Scazzocchio C."/>
            <person name="Seiboth B."/>
            <person name="vanKuyk P.A."/>
            <person name="Wortman J."/>
            <person name="Dyer P.S."/>
            <person name="Grigoriev I.V."/>
        </authorList>
    </citation>
    <scope>NUCLEOTIDE SEQUENCE [LARGE SCALE GENOMIC DNA]</scope>
    <source>
        <strain evidence="3">CBS 583.65</strain>
    </source>
</reference>
<keyword evidence="1" id="KW-0472">Membrane</keyword>
<name>A0A1L9P6E7_ASPVE</name>
<dbReference type="GeneID" id="63725470"/>
<gene>
    <name evidence="2" type="ORF">ASPVEDRAFT_268774</name>
</gene>